<keyword evidence="6" id="KW-0346">Stress response</keyword>
<sequence length="71" mass="7996">MKNLVPVQGKELLKILCNKFGFQVIRQKGSHVTITNGTIYVTVPLKEIRVGLLGVILRDCGITREEFLKEV</sequence>
<dbReference type="InterPro" id="IPR012933">
    <property type="entry name" value="HicA_mRNA_interferase"/>
</dbReference>
<dbReference type="GO" id="GO:0016787">
    <property type="term" value="F:hydrolase activity"/>
    <property type="evidence" value="ECO:0007669"/>
    <property type="project" value="UniProtKB-KW"/>
</dbReference>
<organism evidence="7 8">
    <name type="scientific">Nitrosotalea devaniterrae</name>
    <dbReference type="NCBI Taxonomy" id="1078905"/>
    <lineage>
        <taxon>Archaea</taxon>
        <taxon>Nitrososphaerota</taxon>
        <taxon>Nitrososphaeria</taxon>
        <taxon>Nitrosotaleales</taxon>
        <taxon>Nitrosotaleaceae</taxon>
        <taxon>Nitrosotalea</taxon>
    </lineage>
</organism>
<evidence type="ECO:0000313" key="8">
    <source>
        <dbReference type="Proteomes" id="UP000196239"/>
    </source>
</evidence>
<evidence type="ECO:0000256" key="6">
    <source>
        <dbReference type="ARBA" id="ARBA00023016"/>
    </source>
</evidence>
<dbReference type="GO" id="GO:0004519">
    <property type="term" value="F:endonuclease activity"/>
    <property type="evidence" value="ECO:0007669"/>
    <property type="project" value="UniProtKB-KW"/>
</dbReference>
<keyword evidence="5" id="KW-0694">RNA-binding</keyword>
<protein>
    <submittedName>
        <fullName evidence="7">YcfA family protein</fullName>
    </submittedName>
</protein>
<proteinExistence type="predicted"/>
<keyword evidence="1" id="KW-1277">Toxin-antitoxin system</keyword>
<accession>A0A128A0Y2</accession>
<reference evidence="8" key="1">
    <citation type="submission" date="2015-10" db="EMBL/GenBank/DDBJ databases">
        <authorList>
            <person name="Lehtovirta-Morley L.E."/>
            <person name="Vieille C."/>
        </authorList>
    </citation>
    <scope>NUCLEOTIDE SEQUENCE [LARGE SCALE GENOMIC DNA]</scope>
</reference>
<dbReference type="Proteomes" id="UP000196239">
    <property type="component" value="Chromosome 1"/>
</dbReference>
<dbReference type="EMBL" id="LN890280">
    <property type="protein sequence ID" value="CUR51002.1"/>
    <property type="molecule type" value="Genomic_DNA"/>
</dbReference>
<evidence type="ECO:0000256" key="2">
    <source>
        <dbReference type="ARBA" id="ARBA00022722"/>
    </source>
</evidence>
<gene>
    <name evidence="7" type="ORF">NDEV_0237</name>
</gene>
<name>A0A128A0Y2_9ARCH</name>
<dbReference type="KEGG" id="ndv:NDEV_0237"/>
<evidence type="ECO:0000256" key="1">
    <source>
        <dbReference type="ARBA" id="ARBA00022649"/>
    </source>
</evidence>
<evidence type="ECO:0000256" key="3">
    <source>
        <dbReference type="ARBA" id="ARBA00022759"/>
    </source>
</evidence>
<dbReference type="InterPro" id="IPR038570">
    <property type="entry name" value="HicA_sf"/>
</dbReference>
<evidence type="ECO:0000256" key="4">
    <source>
        <dbReference type="ARBA" id="ARBA00022801"/>
    </source>
</evidence>
<keyword evidence="4" id="KW-0378">Hydrolase</keyword>
<dbReference type="Gene3D" id="3.30.920.30">
    <property type="entry name" value="Hypothetical protein"/>
    <property type="match status" value="1"/>
</dbReference>
<dbReference type="GO" id="GO:0003729">
    <property type="term" value="F:mRNA binding"/>
    <property type="evidence" value="ECO:0007669"/>
    <property type="project" value="InterPro"/>
</dbReference>
<keyword evidence="2" id="KW-0540">Nuclease</keyword>
<keyword evidence="8" id="KW-1185">Reference proteome</keyword>
<dbReference type="AlphaFoldDB" id="A0A128A0Y2"/>
<evidence type="ECO:0000256" key="5">
    <source>
        <dbReference type="ARBA" id="ARBA00022884"/>
    </source>
</evidence>
<dbReference type="SUPFAM" id="SSF54786">
    <property type="entry name" value="YcfA/nrd intein domain"/>
    <property type="match status" value="1"/>
</dbReference>
<evidence type="ECO:0000313" key="7">
    <source>
        <dbReference type="EMBL" id="CUR51002.1"/>
    </source>
</evidence>
<keyword evidence="3" id="KW-0255">Endonuclease</keyword>
<dbReference type="Pfam" id="PF07927">
    <property type="entry name" value="HicA_toxin"/>
    <property type="match status" value="1"/>
</dbReference>